<protein>
    <submittedName>
        <fullName evidence="2">Uncharacterized protein</fullName>
    </submittedName>
</protein>
<organism evidence="2 3">
    <name type="scientific">Hirsutella minnesotensis 3608</name>
    <dbReference type="NCBI Taxonomy" id="1043627"/>
    <lineage>
        <taxon>Eukaryota</taxon>
        <taxon>Fungi</taxon>
        <taxon>Dikarya</taxon>
        <taxon>Ascomycota</taxon>
        <taxon>Pezizomycotina</taxon>
        <taxon>Sordariomycetes</taxon>
        <taxon>Hypocreomycetidae</taxon>
        <taxon>Hypocreales</taxon>
        <taxon>Ophiocordycipitaceae</taxon>
        <taxon>Hirsutella</taxon>
    </lineage>
</organism>
<evidence type="ECO:0000256" key="1">
    <source>
        <dbReference type="SAM" id="MobiDB-lite"/>
    </source>
</evidence>
<evidence type="ECO:0000313" key="3">
    <source>
        <dbReference type="Proteomes" id="UP000054481"/>
    </source>
</evidence>
<dbReference type="AlphaFoldDB" id="A0A0F7ZTC0"/>
<reference evidence="2 3" key="1">
    <citation type="journal article" date="2014" name="Genome Biol. Evol.">
        <title>Comparative genomics and transcriptomics analyses reveal divergent lifestyle features of nematode endoparasitic fungus Hirsutella minnesotensis.</title>
        <authorList>
            <person name="Lai Y."/>
            <person name="Liu K."/>
            <person name="Zhang X."/>
            <person name="Zhang X."/>
            <person name="Li K."/>
            <person name="Wang N."/>
            <person name="Shu C."/>
            <person name="Wu Y."/>
            <person name="Wang C."/>
            <person name="Bushley K.E."/>
            <person name="Xiang M."/>
            <person name="Liu X."/>
        </authorList>
    </citation>
    <scope>NUCLEOTIDE SEQUENCE [LARGE SCALE GENOMIC DNA]</scope>
    <source>
        <strain evidence="2 3">3608</strain>
    </source>
</reference>
<name>A0A0F7ZTC0_9HYPO</name>
<gene>
    <name evidence="2" type="ORF">HIM_07792</name>
</gene>
<proteinExistence type="predicted"/>
<sequence>MTDAKTRGENATATTTADRAPAQAQATKTNQTAPQCPKRDLDKFKIMAMRRERARALEKKRRVREREERYLVDIVIPRIEAFKYNLELERLKSIGLEKLREQREQQTKERKKRRQYHQLSRDQVEECAWAMFDEHVATHGGLERRADEGGEAWGRRVQALNDRVCDLWDANLRRIALSWPRYVEGLPAHELLYGPVLFPRAPPPQTSAARGCLQCQLKGLACSRLVKVPTATFAPPAKPLGKKKKAVADGLMKAWRFLNEQRVKGRI</sequence>
<keyword evidence="3" id="KW-1185">Reference proteome</keyword>
<evidence type="ECO:0000313" key="2">
    <source>
        <dbReference type="EMBL" id="KJZ72848.1"/>
    </source>
</evidence>
<dbReference type="EMBL" id="KQ030541">
    <property type="protein sequence ID" value="KJZ72848.1"/>
    <property type="molecule type" value="Genomic_DNA"/>
</dbReference>
<dbReference type="OrthoDB" id="5093197at2759"/>
<accession>A0A0F7ZTC0</accession>
<feature type="region of interest" description="Disordered" evidence="1">
    <location>
        <begin position="1"/>
        <end position="38"/>
    </location>
</feature>
<feature type="compositionally biased region" description="Low complexity" evidence="1">
    <location>
        <begin position="11"/>
        <end position="35"/>
    </location>
</feature>
<dbReference type="Proteomes" id="UP000054481">
    <property type="component" value="Unassembled WGS sequence"/>
</dbReference>